<dbReference type="PROSITE" id="PS51257">
    <property type="entry name" value="PROKAR_LIPOPROTEIN"/>
    <property type="match status" value="1"/>
</dbReference>
<dbReference type="OrthoDB" id="6313224at2"/>
<evidence type="ECO:0000313" key="2">
    <source>
        <dbReference type="EMBL" id="PVZ71952.1"/>
    </source>
</evidence>
<evidence type="ECO:0000256" key="1">
    <source>
        <dbReference type="SAM" id="SignalP"/>
    </source>
</evidence>
<comment type="caution">
    <text evidence="2">The sequence shown here is derived from an EMBL/GenBank/DDBJ whole genome shotgun (WGS) entry which is preliminary data.</text>
</comment>
<gene>
    <name evidence="2" type="ORF">DC094_02710</name>
</gene>
<evidence type="ECO:0000313" key="3">
    <source>
        <dbReference type="Proteomes" id="UP000244906"/>
    </source>
</evidence>
<feature type="chain" id="PRO_5016150164" evidence="1">
    <location>
        <begin position="22"/>
        <end position="120"/>
    </location>
</feature>
<dbReference type="RefSeq" id="WP_116685541.1">
    <property type="nucleotide sequence ID" value="NZ_CAWNYD010000001.1"/>
</dbReference>
<dbReference type="AlphaFoldDB" id="A0A2V1H6A0"/>
<protein>
    <submittedName>
        <fullName evidence="2">Uncharacterized protein</fullName>
    </submittedName>
</protein>
<keyword evidence="1" id="KW-0732">Signal</keyword>
<keyword evidence="3" id="KW-1185">Reference proteome</keyword>
<dbReference type="Proteomes" id="UP000244906">
    <property type="component" value="Unassembled WGS sequence"/>
</dbReference>
<sequence length="120" mass="13159">MKQLLTVVVVSLLLCACTLQAQSNSPATESQPKQLLETSAKQLAKASAEKGDTRLLYLPIRGNPIPGIAVEQKQAAINKCGSQPIKGFKDNFTADEKKDLLKKMAFAKQYNLVMIDFCFN</sequence>
<organism evidence="2 3">
    <name type="scientific">Pelagibaculum spongiae</name>
    <dbReference type="NCBI Taxonomy" id="2080658"/>
    <lineage>
        <taxon>Bacteria</taxon>
        <taxon>Pseudomonadati</taxon>
        <taxon>Pseudomonadota</taxon>
        <taxon>Gammaproteobacteria</taxon>
        <taxon>Oceanospirillales</taxon>
        <taxon>Pelagibaculum</taxon>
    </lineage>
</organism>
<dbReference type="EMBL" id="QDDL01000001">
    <property type="protein sequence ID" value="PVZ71952.1"/>
    <property type="molecule type" value="Genomic_DNA"/>
</dbReference>
<feature type="signal peptide" evidence="1">
    <location>
        <begin position="1"/>
        <end position="21"/>
    </location>
</feature>
<name>A0A2V1H6A0_9GAMM</name>
<reference evidence="2 3" key="1">
    <citation type="submission" date="2018-04" db="EMBL/GenBank/DDBJ databases">
        <title>Thalassorhabdus spongiae gen. nov., sp. nov., isolated from a marine sponge in South-West Iceland.</title>
        <authorList>
            <person name="Knobloch S."/>
            <person name="Daussin A."/>
            <person name="Johannsson R."/>
            <person name="Marteinsson V.T."/>
        </authorList>
    </citation>
    <scope>NUCLEOTIDE SEQUENCE [LARGE SCALE GENOMIC DNA]</scope>
    <source>
        <strain evidence="2 3">Hp12</strain>
    </source>
</reference>
<proteinExistence type="predicted"/>
<accession>A0A2V1H6A0</accession>